<dbReference type="Proteomes" id="UP000007967">
    <property type="component" value="Chromosome"/>
</dbReference>
<evidence type="ECO:0000313" key="3">
    <source>
        <dbReference type="Proteomes" id="UP000007967"/>
    </source>
</evidence>
<reference evidence="2 3" key="2">
    <citation type="journal article" date="2010" name="Stand. Genomic Sci.">
        <title>Complete genome sequence of Kribbella flavida type strain (IFO 14399).</title>
        <authorList>
            <person name="Pukall R."/>
            <person name="Lapidus A."/>
            <person name="Glavina Del Rio T."/>
            <person name="Copeland A."/>
            <person name="Tice H."/>
            <person name="Cheng J.-F."/>
            <person name="Lucas S."/>
            <person name="Chen F."/>
            <person name="Nolan M."/>
            <person name="LaButti K."/>
            <person name="Pati A."/>
            <person name="Ivanova N."/>
            <person name="Mavrommatis K."/>
            <person name="Mikhailova N."/>
            <person name="Pitluck S."/>
            <person name="Bruce D."/>
            <person name="Goodwin L."/>
            <person name="Land M."/>
            <person name="Hauser L."/>
            <person name="Chang Y.-J."/>
            <person name="Jeffries C.D."/>
            <person name="Chen A."/>
            <person name="Palaniappan K."/>
            <person name="Chain P."/>
            <person name="Rohde M."/>
            <person name="Goeker M."/>
            <person name="Bristow J."/>
            <person name="Eisen J.A."/>
            <person name="Markowitz V."/>
            <person name="Hugenholtz P."/>
            <person name="Kyrpides N.C."/>
            <person name="Klenk H.-P."/>
            <person name="Brettin T."/>
        </authorList>
    </citation>
    <scope>NUCLEOTIDE SEQUENCE [LARGE SCALE GENOMIC DNA]</scope>
    <source>
        <strain evidence="3">DSM 17836 / JCM 10339 / NBRC 14399</strain>
    </source>
</reference>
<dbReference type="InterPro" id="IPR012349">
    <property type="entry name" value="Split_barrel_FMN-bd"/>
</dbReference>
<accession>D2Q3B5</accession>
<organism evidence="2 3">
    <name type="scientific">Kribbella flavida (strain DSM 17836 / JCM 10339 / NBRC 14399)</name>
    <dbReference type="NCBI Taxonomy" id="479435"/>
    <lineage>
        <taxon>Bacteria</taxon>
        <taxon>Bacillati</taxon>
        <taxon>Actinomycetota</taxon>
        <taxon>Actinomycetes</taxon>
        <taxon>Propionibacteriales</taxon>
        <taxon>Kribbellaceae</taxon>
        <taxon>Kribbella</taxon>
    </lineage>
</organism>
<keyword evidence="3" id="KW-1185">Reference proteome</keyword>
<sequence>MTDHAALARQLIDDNLYLALGTADADGKPWVSPVYFVPQDYRHFYWVSSPDTRHSGNIAARPEVSLAIFDSRVAVGKAQALYVEATAARISDDELEQAMAIYNSRLDPERHFTLPELQGEGLFRLYRATAVEHSVLIRGGDPEYGTGADSRRVVALD</sequence>
<dbReference type="RefSeq" id="WP_012922592.1">
    <property type="nucleotide sequence ID" value="NC_013729.1"/>
</dbReference>
<evidence type="ECO:0000259" key="1">
    <source>
        <dbReference type="Pfam" id="PF01243"/>
    </source>
</evidence>
<dbReference type="HOGENOM" id="CLU_136601_0_0_11"/>
<dbReference type="InterPro" id="IPR011576">
    <property type="entry name" value="Pyridox_Oxase_N"/>
</dbReference>
<feature type="domain" description="Pyridoxamine 5'-phosphate oxidase N-terminal" evidence="1">
    <location>
        <begin position="8"/>
        <end position="106"/>
    </location>
</feature>
<proteinExistence type="predicted"/>
<name>D2Q3B5_KRIFD</name>
<gene>
    <name evidence="2" type="ordered locus">Kfla_5022</name>
</gene>
<dbReference type="Gene3D" id="2.30.110.10">
    <property type="entry name" value="Electron Transport, Fmn-binding Protein, Chain A"/>
    <property type="match status" value="1"/>
</dbReference>
<dbReference type="AlphaFoldDB" id="D2Q3B5"/>
<dbReference type="KEGG" id="kfl:Kfla_5022"/>
<dbReference type="Pfam" id="PF01243">
    <property type="entry name" value="PNPOx_N"/>
    <property type="match status" value="1"/>
</dbReference>
<dbReference type="eggNOG" id="COG0748">
    <property type="taxonomic scope" value="Bacteria"/>
</dbReference>
<evidence type="ECO:0000313" key="2">
    <source>
        <dbReference type="EMBL" id="ADB34038.1"/>
    </source>
</evidence>
<reference evidence="3" key="1">
    <citation type="submission" date="2009-09" db="EMBL/GenBank/DDBJ databases">
        <title>The complete genome of Kribbella flavida DSM 17836.</title>
        <authorList>
            <consortium name="US DOE Joint Genome Institute (JGI-PGF)"/>
            <person name="Lucas S."/>
            <person name="Copeland A."/>
            <person name="Lapidus A."/>
            <person name="Glavina del Rio T."/>
            <person name="Dalin E."/>
            <person name="Tice H."/>
            <person name="Bruce D."/>
            <person name="Goodwin L."/>
            <person name="Pitluck S."/>
            <person name="Kyrpides N."/>
            <person name="Mavromatis K."/>
            <person name="Ivanova N."/>
            <person name="Saunders E."/>
            <person name="Brettin T."/>
            <person name="Detter J.C."/>
            <person name="Han C."/>
            <person name="Larimer F."/>
            <person name="Land M."/>
            <person name="Hauser L."/>
            <person name="Markowitz V."/>
            <person name="Cheng J.-F."/>
            <person name="Hugenholtz P."/>
            <person name="Woyke T."/>
            <person name="Wu D."/>
            <person name="Pukall R."/>
            <person name="Klenk H.-P."/>
            <person name="Eisen J.A."/>
        </authorList>
    </citation>
    <scope>NUCLEOTIDE SEQUENCE [LARGE SCALE GENOMIC DNA]</scope>
    <source>
        <strain evidence="3">DSM 17836 / JCM 10339 / NBRC 14399</strain>
    </source>
</reference>
<dbReference type="OrthoDB" id="9788889at2"/>
<protein>
    <submittedName>
        <fullName evidence="2">Pyridoxamine 5'-phosphate oxidase-related FMN-binding protein</fullName>
    </submittedName>
</protein>
<dbReference type="STRING" id="479435.Kfla_5022"/>
<dbReference type="EMBL" id="CP001736">
    <property type="protein sequence ID" value="ADB34038.1"/>
    <property type="molecule type" value="Genomic_DNA"/>
</dbReference>
<dbReference type="SUPFAM" id="SSF50475">
    <property type="entry name" value="FMN-binding split barrel"/>
    <property type="match status" value="1"/>
</dbReference>